<dbReference type="AlphaFoldDB" id="A0A4R2NV58"/>
<keyword evidence="3" id="KW-1185">Reference proteome</keyword>
<gene>
    <name evidence="2" type="ORF">EV195_103214</name>
</gene>
<comment type="caution">
    <text evidence="2">The sequence shown here is derived from an EMBL/GenBank/DDBJ whole genome shotgun (WGS) entry which is preliminary data.</text>
</comment>
<dbReference type="Proteomes" id="UP000294564">
    <property type="component" value="Unassembled WGS sequence"/>
</dbReference>
<dbReference type="EMBL" id="SLXM01000003">
    <property type="protein sequence ID" value="TCP25852.1"/>
    <property type="molecule type" value="Genomic_DNA"/>
</dbReference>
<proteinExistence type="predicted"/>
<name>A0A4R2NV58_9FLAO</name>
<dbReference type="RefSeq" id="WP_132794240.1">
    <property type="nucleotide sequence ID" value="NZ_SLXM01000003.1"/>
</dbReference>
<sequence>MQRANQIKAYFLLAIFSLILIHQSIPHCHDDHESDIKIAHHHSDSSHGHGHSHNNEHQHNHSDNSNKKEAKSLLNTFLEFHTHGNTYSQDNLISTFNLIKKDVSSDNKSCCSKENLNYNLDISLSKDNNYNFYTPPDVFYESYLEGIELRGPPVLG</sequence>
<organism evidence="2 3">
    <name type="scientific">Tenacibaculum skagerrakense</name>
    <dbReference type="NCBI Taxonomy" id="186571"/>
    <lineage>
        <taxon>Bacteria</taxon>
        <taxon>Pseudomonadati</taxon>
        <taxon>Bacteroidota</taxon>
        <taxon>Flavobacteriia</taxon>
        <taxon>Flavobacteriales</taxon>
        <taxon>Flavobacteriaceae</taxon>
        <taxon>Tenacibaculum</taxon>
    </lineage>
</organism>
<protein>
    <submittedName>
        <fullName evidence="2">Uncharacterized protein</fullName>
    </submittedName>
</protein>
<reference evidence="2 3" key="1">
    <citation type="submission" date="2019-03" db="EMBL/GenBank/DDBJ databases">
        <title>Genomic Encyclopedia of Type Strains, Phase IV (KMG-IV): sequencing the most valuable type-strain genomes for metagenomic binning, comparative biology and taxonomic classification.</title>
        <authorList>
            <person name="Goeker M."/>
        </authorList>
    </citation>
    <scope>NUCLEOTIDE SEQUENCE [LARGE SCALE GENOMIC DNA]</scope>
    <source>
        <strain evidence="2 3">DSM 14836</strain>
    </source>
</reference>
<evidence type="ECO:0000313" key="2">
    <source>
        <dbReference type="EMBL" id="TCP25852.1"/>
    </source>
</evidence>
<evidence type="ECO:0000313" key="3">
    <source>
        <dbReference type="Proteomes" id="UP000294564"/>
    </source>
</evidence>
<evidence type="ECO:0000256" key="1">
    <source>
        <dbReference type="SAM" id="MobiDB-lite"/>
    </source>
</evidence>
<feature type="region of interest" description="Disordered" evidence="1">
    <location>
        <begin position="41"/>
        <end position="67"/>
    </location>
</feature>
<dbReference type="OrthoDB" id="1448678at2"/>
<accession>A0A4R2NV58</accession>